<comment type="caution">
    <text evidence="1">The sequence shown here is derived from an EMBL/GenBank/DDBJ whole genome shotgun (WGS) entry which is preliminary data.</text>
</comment>
<evidence type="ECO:0008006" key="3">
    <source>
        <dbReference type="Google" id="ProtNLM"/>
    </source>
</evidence>
<sequence length="262" mass="27823">MLDALEALADHRRAVVVIGAQAVYLRTGSAPVALAEATKDSDLAIDPRTLRDDPRVEAAMRAAGFLPDPRHGQPGSWVNADGIPVDLMVPETLAGVGGPTTRGARLPPHDRRAMRRARGLEATLVDSTVETVNALNPADPRVYEARVAGPAALLVAKTFKIADRIDTPRRLVDKDAHDMYRILIAKETEPLADGFRRLLADGVSAATTAHALDEMEVLMASGPQATIPVMAGRAEAGLGDPETVALSTALLTRDLLTALKRS</sequence>
<dbReference type="EMBL" id="BOML01000075">
    <property type="protein sequence ID" value="GIE07268.1"/>
    <property type="molecule type" value="Genomic_DNA"/>
</dbReference>
<protein>
    <recommendedName>
        <fullName evidence="3">Nucleotidyltransferase</fullName>
    </recommendedName>
</protein>
<evidence type="ECO:0000313" key="2">
    <source>
        <dbReference type="Proteomes" id="UP000637628"/>
    </source>
</evidence>
<dbReference type="RefSeq" id="WP_203735115.1">
    <property type="nucleotide sequence ID" value="NZ_BAAATX010000034.1"/>
</dbReference>
<evidence type="ECO:0000313" key="1">
    <source>
        <dbReference type="EMBL" id="GIE07268.1"/>
    </source>
</evidence>
<dbReference type="Proteomes" id="UP000637628">
    <property type="component" value="Unassembled WGS sequence"/>
</dbReference>
<proteinExistence type="predicted"/>
<reference evidence="1 2" key="1">
    <citation type="submission" date="2021-01" db="EMBL/GenBank/DDBJ databases">
        <title>Whole genome shotgun sequence of Actinoplanes durhamensis NBRC 14914.</title>
        <authorList>
            <person name="Komaki H."/>
            <person name="Tamura T."/>
        </authorList>
    </citation>
    <scope>NUCLEOTIDE SEQUENCE [LARGE SCALE GENOMIC DNA]</scope>
    <source>
        <strain evidence="1 2">NBRC 14914</strain>
    </source>
</reference>
<accession>A0ABQ3ZBQ2</accession>
<name>A0ABQ3ZBQ2_9ACTN</name>
<gene>
    <name evidence="1" type="ORF">Adu01nite_86180</name>
</gene>
<keyword evidence="2" id="KW-1185">Reference proteome</keyword>
<organism evidence="1 2">
    <name type="scientific">Paractinoplanes durhamensis</name>
    <dbReference type="NCBI Taxonomy" id="113563"/>
    <lineage>
        <taxon>Bacteria</taxon>
        <taxon>Bacillati</taxon>
        <taxon>Actinomycetota</taxon>
        <taxon>Actinomycetes</taxon>
        <taxon>Micromonosporales</taxon>
        <taxon>Micromonosporaceae</taxon>
        <taxon>Paractinoplanes</taxon>
    </lineage>
</organism>